<dbReference type="eggNOG" id="ENOG5033DR9">
    <property type="taxonomic scope" value="Bacteria"/>
</dbReference>
<dbReference type="EMBL" id="CP000555">
    <property type="protein sequence ID" value="ABM96773.1"/>
    <property type="molecule type" value="Genomic_DNA"/>
</dbReference>
<evidence type="ECO:0000313" key="2">
    <source>
        <dbReference type="Proteomes" id="UP000000366"/>
    </source>
</evidence>
<dbReference type="AlphaFoldDB" id="A2SMI4"/>
<dbReference type="HOGENOM" id="CLU_1364891_0_0_4"/>
<protein>
    <submittedName>
        <fullName evidence="1">Uncharacterized protein</fullName>
    </submittedName>
</protein>
<dbReference type="KEGG" id="mpt:Mpe_A3820"/>
<proteinExistence type="predicted"/>
<sequence length="200" mass="21942">MDVVGFVVEYGQLVDLADQLAQVGVAIRGLAHGGIAEGREEVVPQVVVFQRRLGHFTQVDAVDVGQEQVARGSTRRLESIEDDGSALILHSVPKRFDRGCRGHLRIERDALEGFRRDSVVEPQQPVGKVWPWGHHETALLGHLAAAARHWWANFDPSDKTTAPTNQQVAEWLQARGVAKSMADKIATILRADGLPPGPRT</sequence>
<gene>
    <name evidence="1" type="ordered locus">Mpe_A3820</name>
</gene>
<keyword evidence="2" id="KW-1185">Reference proteome</keyword>
<name>A2SMI4_METPP</name>
<evidence type="ECO:0000313" key="1">
    <source>
        <dbReference type="EMBL" id="ABM96773.1"/>
    </source>
</evidence>
<accession>A2SMI4</accession>
<dbReference type="STRING" id="420662.Mpe_A3820"/>
<dbReference type="Proteomes" id="UP000000366">
    <property type="component" value="Chromosome"/>
</dbReference>
<organism evidence="1 2">
    <name type="scientific">Methylibium petroleiphilum (strain ATCC BAA-1232 / LMG 22953 / PM1)</name>
    <dbReference type="NCBI Taxonomy" id="420662"/>
    <lineage>
        <taxon>Bacteria</taxon>
        <taxon>Pseudomonadati</taxon>
        <taxon>Pseudomonadota</taxon>
        <taxon>Betaproteobacteria</taxon>
        <taxon>Burkholderiales</taxon>
        <taxon>Sphaerotilaceae</taxon>
        <taxon>Methylibium</taxon>
    </lineage>
</organism>
<reference evidence="1 2" key="1">
    <citation type="journal article" date="2007" name="J. Bacteriol.">
        <title>Whole-genome analysis of the methyl tert-butyl ether-degrading beta-proteobacterium Methylibium petroleiphilum PM1.</title>
        <authorList>
            <person name="Kane S.R."/>
            <person name="Chakicherla A.Y."/>
            <person name="Chain P.S.G."/>
            <person name="Schmidt R."/>
            <person name="Shin M.W."/>
            <person name="Legler T.C."/>
            <person name="Scow K.M."/>
            <person name="Larimer F.W."/>
            <person name="Lucas S.M."/>
            <person name="Richardson P.M."/>
            <person name="Hristova K.R."/>
        </authorList>
    </citation>
    <scope>NUCLEOTIDE SEQUENCE [LARGE SCALE GENOMIC DNA]</scope>
    <source>
        <strain evidence="2">ATCC BAA-1232 / LMG 22953 / PM1</strain>
    </source>
</reference>